<comment type="caution">
    <text evidence="1">The sequence shown here is derived from an EMBL/GenBank/DDBJ whole genome shotgun (WGS) entry which is preliminary data.</text>
</comment>
<dbReference type="EMBL" id="JAYMGO010000169">
    <property type="protein sequence ID" value="KAL1246672.1"/>
    <property type="molecule type" value="Genomic_DNA"/>
</dbReference>
<gene>
    <name evidence="1" type="ORF">QQF64_034397</name>
</gene>
<evidence type="ECO:0000313" key="1">
    <source>
        <dbReference type="EMBL" id="KAL1246672.1"/>
    </source>
</evidence>
<dbReference type="Proteomes" id="UP001558613">
    <property type="component" value="Unassembled WGS sequence"/>
</dbReference>
<name>A0ABR3L4S0_9TELE</name>
<keyword evidence="2" id="KW-1185">Reference proteome</keyword>
<evidence type="ECO:0000313" key="2">
    <source>
        <dbReference type="Proteomes" id="UP001558613"/>
    </source>
</evidence>
<feature type="non-terminal residue" evidence="1">
    <location>
        <position position="1"/>
    </location>
</feature>
<reference evidence="1 2" key="1">
    <citation type="submission" date="2023-09" db="EMBL/GenBank/DDBJ databases">
        <authorList>
            <person name="Wang M."/>
        </authorList>
    </citation>
    <scope>NUCLEOTIDE SEQUENCE [LARGE SCALE GENOMIC DNA]</scope>
    <source>
        <strain evidence="1">GT-2023</strain>
        <tissue evidence="1">Liver</tissue>
    </source>
</reference>
<sequence length="172" mass="19239">SPTVKVSPDVIRESSSVKISCEMTPVLFVNQCYFYPNREEKKIKASWKCELELSGAEVFTWAAVKSSASLNIYCYYTIKDVDKPSAHSPPATVKLVSSLDLHPTTELSTSMTNKTMVSPTNSTLLGNSRMSEHNVLDNKQQKEGNTEENEIVYHLYCTIPDKPVRSNAEDQV</sequence>
<accession>A0ABR3L4S0</accession>
<protein>
    <recommendedName>
        <fullName evidence="3">Leptin receptor</fullName>
    </recommendedName>
</protein>
<evidence type="ECO:0008006" key="3">
    <source>
        <dbReference type="Google" id="ProtNLM"/>
    </source>
</evidence>
<proteinExistence type="predicted"/>
<organism evidence="1 2">
    <name type="scientific">Cirrhinus molitorella</name>
    <name type="common">mud carp</name>
    <dbReference type="NCBI Taxonomy" id="172907"/>
    <lineage>
        <taxon>Eukaryota</taxon>
        <taxon>Metazoa</taxon>
        <taxon>Chordata</taxon>
        <taxon>Craniata</taxon>
        <taxon>Vertebrata</taxon>
        <taxon>Euteleostomi</taxon>
        <taxon>Actinopterygii</taxon>
        <taxon>Neopterygii</taxon>
        <taxon>Teleostei</taxon>
        <taxon>Ostariophysi</taxon>
        <taxon>Cypriniformes</taxon>
        <taxon>Cyprinidae</taxon>
        <taxon>Labeoninae</taxon>
        <taxon>Labeonini</taxon>
        <taxon>Cirrhinus</taxon>
    </lineage>
</organism>